<accession>A0A4R8FV25</accession>
<dbReference type="EMBL" id="SOEB01000013">
    <property type="protein sequence ID" value="TDX28028.1"/>
    <property type="molecule type" value="Genomic_DNA"/>
</dbReference>
<reference evidence="1 2" key="1">
    <citation type="submission" date="2019-03" db="EMBL/GenBank/DDBJ databases">
        <title>Genomic Encyclopedia of Type Strains, Phase IV (KMG-IV): sequencing the most valuable type-strain genomes for metagenomic binning, comparative biology and taxonomic classification.</title>
        <authorList>
            <person name="Goeker M."/>
        </authorList>
    </citation>
    <scope>NUCLEOTIDE SEQUENCE [LARGE SCALE GENOMIC DNA]</scope>
    <source>
        <strain evidence="1 2">JA181</strain>
    </source>
</reference>
<dbReference type="Proteomes" id="UP000295484">
    <property type="component" value="Unassembled WGS sequence"/>
</dbReference>
<organism evidence="1 2">
    <name type="scientific">Rhodovulum visakhapatnamense</name>
    <dbReference type="NCBI Taxonomy" id="364297"/>
    <lineage>
        <taxon>Bacteria</taxon>
        <taxon>Pseudomonadati</taxon>
        <taxon>Pseudomonadota</taxon>
        <taxon>Alphaproteobacteria</taxon>
        <taxon>Rhodobacterales</taxon>
        <taxon>Paracoccaceae</taxon>
        <taxon>Rhodovulum</taxon>
    </lineage>
</organism>
<gene>
    <name evidence="1" type="ORF">EV657_113109</name>
</gene>
<evidence type="ECO:0000313" key="1">
    <source>
        <dbReference type="EMBL" id="TDX28028.1"/>
    </source>
</evidence>
<protein>
    <submittedName>
        <fullName evidence="1">Uncharacterized protein</fullName>
    </submittedName>
</protein>
<comment type="caution">
    <text evidence="1">The sequence shown here is derived from an EMBL/GenBank/DDBJ whole genome shotgun (WGS) entry which is preliminary data.</text>
</comment>
<name>A0A4R8FV25_9RHOB</name>
<sequence length="173" mass="18656">MAALKIEEVKKIICDAGGKIVGRTRLQKVAYLLNATGLDDSFRFAYKHYGPFSEDLASSAKLGALFGSLEERQASASWGGTYSTYTAEAVQDGSQNEARTSLASVAAEADSIVLELAATAVFLFYEGYGDPWEETAQRKPEKATGDRLLNARNLLKELAAVDVPKPIPEALYG</sequence>
<dbReference type="AlphaFoldDB" id="A0A4R8FV25"/>
<dbReference type="RefSeq" id="WP_134078192.1">
    <property type="nucleotide sequence ID" value="NZ_SOEB01000013.1"/>
</dbReference>
<proteinExistence type="predicted"/>
<evidence type="ECO:0000313" key="2">
    <source>
        <dbReference type="Proteomes" id="UP000295484"/>
    </source>
</evidence>